<reference evidence="3" key="2">
    <citation type="submission" date="2013-04" db="EMBL/GenBank/DDBJ databases">
        <title>Genomic mechanisms accounting for the adaptation to parasitism in nematode-trapping fungi.</title>
        <authorList>
            <person name="Ahren D.G."/>
        </authorList>
    </citation>
    <scope>NUCLEOTIDE SEQUENCE [LARGE SCALE GENOMIC DNA]</scope>
    <source>
        <strain evidence="3">CBS 200.50</strain>
    </source>
</reference>
<evidence type="ECO:0000313" key="3">
    <source>
        <dbReference type="Proteomes" id="UP000015100"/>
    </source>
</evidence>
<dbReference type="OMA" id="KHEAKAG"/>
<keyword evidence="3" id="KW-1185">Reference proteome</keyword>
<feature type="region of interest" description="Disordered" evidence="1">
    <location>
        <begin position="54"/>
        <end position="74"/>
    </location>
</feature>
<dbReference type="Proteomes" id="UP000015100">
    <property type="component" value="Unassembled WGS sequence"/>
</dbReference>
<protein>
    <submittedName>
        <fullName evidence="2">Uncharacterized protein</fullName>
    </submittedName>
</protein>
<name>S8BT67_DACHA</name>
<sequence length="209" mass="23648">MADASQVHADVESLVEKFDVLGRIDAIEKADEPVVVPVTFVVETDVTIELDAEKSKFSSSTKAPSSVSKGETEFTVTQGDELKYNVTAGDVKGDFKIKFDIDDSAPKLKLGDELEDGDKTGLGFETTKVTKKVEIELKSEVETKKEWNKGKKIEKKSTKEREHEGKAGGYEYEFKEQVKYKQEKDEFEYQVEKETEIEAKSVKITWRIY</sequence>
<feature type="region of interest" description="Disordered" evidence="1">
    <location>
        <begin position="147"/>
        <end position="166"/>
    </location>
</feature>
<dbReference type="eggNOG" id="ENOG502SP6N">
    <property type="taxonomic scope" value="Eukaryota"/>
</dbReference>
<comment type="caution">
    <text evidence="2">The sequence shown here is derived from an EMBL/GenBank/DDBJ whole genome shotgun (WGS) entry which is preliminary data.</text>
</comment>
<dbReference type="HOGENOM" id="CLU_1304599_0_0_1"/>
<organism evidence="2 3">
    <name type="scientific">Dactylellina haptotyla (strain CBS 200.50)</name>
    <name type="common">Nematode-trapping fungus</name>
    <name type="synonym">Monacrosporium haptotylum</name>
    <dbReference type="NCBI Taxonomy" id="1284197"/>
    <lineage>
        <taxon>Eukaryota</taxon>
        <taxon>Fungi</taxon>
        <taxon>Dikarya</taxon>
        <taxon>Ascomycota</taxon>
        <taxon>Pezizomycotina</taxon>
        <taxon>Orbiliomycetes</taxon>
        <taxon>Orbiliales</taxon>
        <taxon>Orbiliaceae</taxon>
        <taxon>Dactylellina</taxon>
    </lineage>
</organism>
<dbReference type="EMBL" id="AQGS01000570">
    <property type="protein sequence ID" value="EPS38392.1"/>
    <property type="molecule type" value="Genomic_DNA"/>
</dbReference>
<accession>S8BT67</accession>
<reference evidence="2 3" key="1">
    <citation type="journal article" date="2013" name="PLoS Genet.">
        <title>Genomic mechanisms accounting for the adaptation to parasitism in nematode-trapping fungi.</title>
        <authorList>
            <person name="Meerupati T."/>
            <person name="Andersson K.M."/>
            <person name="Friman E."/>
            <person name="Kumar D."/>
            <person name="Tunlid A."/>
            <person name="Ahren D."/>
        </authorList>
    </citation>
    <scope>NUCLEOTIDE SEQUENCE [LARGE SCALE GENOMIC DNA]</scope>
    <source>
        <strain evidence="2 3">CBS 200.50</strain>
    </source>
</reference>
<dbReference type="AlphaFoldDB" id="S8BT67"/>
<evidence type="ECO:0000313" key="2">
    <source>
        <dbReference type="EMBL" id="EPS38392.1"/>
    </source>
</evidence>
<dbReference type="OrthoDB" id="4494162at2759"/>
<feature type="compositionally biased region" description="Low complexity" evidence="1">
    <location>
        <begin position="57"/>
        <end position="69"/>
    </location>
</feature>
<gene>
    <name evidence="2" type="ORF">H072_7877</name>
</gene>
<proteinExistence type="predicted"/>
<evidence type="ECO:0000256" key="1">
    <source>
        <dbReference type="SAM" id="MobiDB-lite"/>
    </source>
</evidence>